<dbReference type="AlphaFoldDB" id="A0A286UN63"/>
<protein>
    <submittedName>
        <fullName evidence="4">Non-Catalytic module family EXPN</fullName>
    </submittedName>
</protein>
<name>A0A286UN63_9AGAM</name>
<feature type="chain" id="PRO_5013803496" evidence="2">
    <location>
        <begin position="21"/>
        <end position="225"/>
    </location>
</feature>
<evidence type="ECO:0000256" key="2">
    <source>
        <dbReference type="SAM" id="SignalP"/>
    </source>
</evidence>
<proteinExistence type="predicted"/>
<dbReference type="OrthoDB" id="406505at2759"/>
<accession>A0A286UN63</accession>
<comment type="caution">
    <text evidence="4">The sequence shown here is derived from an EMBL/GenBank/DDBJ whole genome shotgun (WGS) entry which is preliminary data.</text>
</comment>
<dbReference type="Gene3D" id="2.40.40.10">
    <property type="entry name" value="RlpA-like domain"/>
    <property type="match status" value="1"/>
</dbReference>
<dbReference type="STRING" id="2282107.A0A286UN63"/>
<dbReference type="InterPro" id="IPR051477">
    <property type="entry name" value="Expansin_CellWall"/>
</dbReference>
<evidence type="ECO:0000259" key="3">
    <source>
        <dbReference type="Pfam" id="PF03330"/>
    </source>
</evidence>
<dbReference type="Pfam" id="PF03330">
    <property type="entry name" value="DPBB_1"/>
    <property type="match status" value="1"/>
</dbReference>
<dbReference type="PANTHER" id="PTHR31836">
    <property type="match status" value="1"/>
</dbReference>
<organism evidence="4 5">
    <name type="scientific">Pyrrhoderma noxium</name>
    <dbReference type="NCBI Taxonomy" id="2282107"/>
    <lineage>
        <taxon>Eukaryota</taxon>
        <taxon>Fungi</taxon>
        <taxon>Dikarya</taxon>
        <taxon>Basidiomycota</taxon>
        <taxon>Agaricomycotina</taxon>
        <taxon>Agaricomycetes</taxon>
        <taxon>Hymenochaetales</taxon>
        <taxon>Hymenochaetaceae</taxon>
        <taxon>Pyrrhoderma</taxon>
    </lineage>
</organism>
<feature type="signal peptide" evidence="2">
    <location>
        <begin position="1"/>
        <end position="20"/>
    </location>
</feature>
<evidence type="ECO:0000313" key="4">
    <source>
        <dbReference type="EMBL" id="PAV21028.1"/>
    </source>
</evidence>
<keyword evidence="1 2" id="KW-0732">Signal</keyword>
<sequence length="225" mass="25252">MLSLSFIVPFMILLPSFVSATAINGPSRSELKNYYTRSHSLGDNYKFDSREWHSVNVTNLDYKYDQPLQERDKKAPGTENTGSKNMGGTISHLINDIWNGLKGLGKSETVKITWYTGHDLLNPSCWANSEWAPTDHSFACALTLEGWESQPKCFKFLELCNGPQKCVFVRVVDSCAGCAPGSKHVDLTRGAFSQLAEVDKGVLNVQMRQASEPNTWYEELWGPRH</sequence>
<dbReference type="InParanoid" id="A0A286UN63"/>
<feature type="domain" description="RlpA-like protein double-psi beta-barrel" evidence="3">
    <location>
        <begin position="159"/>
        <end position="206"/>
    </location>
</feature>
<dbReference type="InterPro" id="IPR009009">
    <property type="entry name" value="RlpA-like_DPBB"/>
</dbReference>
<dbReference type="EMBL" id="NBII01000003">
    <property type="protein sequence ID" value="PAV21028.1"/>
    <property type="molecule type" value="Genomic_DNA"/>
</dbReference>
<evidence type="ECO:0000256" key="1">
    <source>
        <dbReference type="ARBA" id="ARBA00022729"/>
    </source>
</evidence>
<dbReference type="InterPro" id="IPR036908">
    <property type="entry name" value="RlpA-like_sf"/>
</dbReference>
<reference evidence="4 5" key="1">
    <citation type="journal article" date="2017" name="Mol. Ecol.">
        <title>Comparative and population genomic landscape of Phellinus noxius: A hypervariable fungus causing root rot in trees.</title>
        <authorList>
            <person name="Chung C.L."/>
            <person name="Lee T.J."/>
            <person name="Akiba M."/>
            <person name="Lee H.H."/>
            <person name="Kuo T.H."/>
            <person name="Liu D."/>
            <person name="Ke H.M."/>
            <person name="Yokoi T."/>
            <person name="Roa M.B."/>
            <person name="Lu M.J."/>
            <person name="Chang Y.Y."/>
            <person name="Ann P.J."/>
            <person name="Tsai J.N."/>
            <person name="Chen C.Y."/>
            <person name="Tzean S.S."/>
            <person name="Ota Y."/>
            <person name="Hattori T."/>
            <person name="Sahashi N."/>
            <person name="Liou R.F."/>
            <person name="Kikuchi T."/>
            <person name="Tsai I.J."/>
        </authorList>
    </citation>
    <scope>NUCLEOTIDE SEQUENCE [LARGE SCALE GENOMIC DNA]</scope>
    <source>
        <strain evidence="4 5">FFPRI411160</strain>
    </source>
</reference>
<gene>
    <name evidence="4" type="ORF">PNOK_0365500</name>
</gene>
<dbReference type="PANTHER" id="PTHR31836:SF22">
    <property type="entry name" value="RLPA-LIKE PROTEIN DOUBLE-PSI BETA-BARREL DOMAIN-CONTAINING PROTEIN"/>
    <property type="match status" value="1"/>
</dbReference>
<keyword evidence="5" id="KW-1185">Reference proteome</keyword>
<dbReference type="Proteomes" id="UP000217199">
    <property type="component" value="Unassembled WGS sequence"/>
</dbReference>
<dbReference type="CDD" id="cd22191">
    <property type="entry name" value="DPBB_RlpA_EXP_N-like"/>
    <property type="match status" value="1"/>
</dbReference>
<dbReference type="SUPFAM" id="SSF50685">
    <property type="entry name" value="Barwin-like endoglucanases"/>
    <property type="match status" value="1"/>
</dbReference>
<evidence type="ECO:0000313" key="5">
    <source>
        <dbReference type="Proteomes" id="UP000217199"/>
    </source>
</evidence>